<dbReference type="AlphaFoldDB" id="A0A7X5V1P9"/>
<reference evidence="2 3" key="1">
    <citation type="submission" date="2020-03" db="EMBL/GenBank/DDBJ databases">
        <title>Genomic Encyclopedia of Type Strains, Phase IV (KMG-IV): sequencing the most valuable type-strain genomes for metagenomic binning, comparative biology and taxonomic classification.</title>
        <authorList>
            <person name="Goeker M."/>
        </authorList>
    </citation>
    <scope>NUCLEOTIDE SEQUENCE [LARGE SCALE GENOMIC DNA]</scope>
    <source>
        <strain evidence="2 3">DSM 4733</strain>
    </source>
</reference>
<name>A0A7X5V1P9_9SPHN</name>
<dbReference type="RefSeq" id="WP_167300652.1">
    <property type="nucleotide sequence ID" value="NZ_CP170557.1"/>
</dbReference>
<evidence type="ECO:0000313" key="3">
    <source>
        <dbReference type="Proteomes" id="UP000564677"/>
    </source>
</evidence>
<organism evidence="2 3">
    <name type="scientific">Sphingomonas leidyi</name>
    <dbReference type="NCBI Taxonomy" id="68569"/>
    <lineage>
        <taxon>Bacteria</taxon>
        <taxon>Pseudomonadati</taxon>
        <taxon>Pseudomonadota</taxon>
        <taxon>Alphaproteobacteria</taxon>
        <taxon>Sphingomonadales</taxon>
        <taxon>Sphingomonadaceae</taxon>
        <taxon>Sphingomonas</taxon>
    </lineage>
</organism>
<sequence length="57" mass="6216">MNQTTSASANEARQPAYRVEAPRASDAIGLALRDAYARDAGLPDDMAAMLRQLNRPR</sequence>
<evidence type="ECO:0000313" key="2">
    <source>
        <dbReference type="EMBL" id="NIJ66291.1"/>
    </source>
</evidence>
<evidence type="ECO:0000256" key="1">
    <source>
        <dbReference type="SAM" id="MobiDB-lite"/>
    </source>
</evidence>
<comment type="caution">
    <text evidence="2">The sequence shown here is derived from an EMBL/GenBank/DDBJ whole genome shotgun (WGS) entry which is preliminary data.</text>
</comment>
<proteinExistence type="predicted"/>
<protein>
    <submittedName>
        <fullName evidence="2">Uncharacterized protein</fullName>
    </submittedName>
</protein>
<keyword evidence="3" id="KW-1185">Reference proteome</keyword>
<gene>
    <name evidence="2" type="ORF">FHR20_003264</name>
</gene>
<feature type="compositionally biased region" description="Polar residues" evidence="1">
    <location>
        <begin position="1"/>
        <end position="11"/>
    </location>
</feature>
<dbReference type="Proteomes" id="UP000564677">
    <property type="component" value="Unassembled WGS sequence"/>
</dbReference>
<accession>A0A7X5V1P9</accession>
<feature type="region of interest" description="Disordered" evidence="1">
    <location>
        <begin position="1"/>
        <end position="20"/>
    </location>
</feature>
<dbReference type="EMBL" id="JAASQV010000003">
    <property type="protein sequence ID" value="NIJ66291.1"/>
    <property type="molecule type" value="Genomic_DNA"/>
</dbReference>